<dbReference type="PATRIC" id="fig|754436.4.peg.911"/>
<dbReference type="SUPFAM" id="SSF53850">
    <property type="entry name" value="Periplasmic binding protein-like II"/>
    <property type="match status" value="1"/>
</dbReference>
<dbReference type="AlphaFoldDB" id="A0A0J1GPL5"/>
<keyword evidence="3" id="KW-1185">Reference proteome</keyword>
<sequence>MNKGITLACALLGPAATVCHSAETVNYYVIAKQAAPFQIESNNHHSGIVTEIVQGIFSGSQYDIAYHTFPFNRMISILETGGEPNWLTYGSPTWGGVQAENLSDESIYTVKHVLMSSKIGALEFKTMDDLAGKVVVLLHGFDYPQLTPFIKDGTVDVIRVKDYSAAFRIINKLPGEAAFVEMASRIKYHLKTNNQLLSDYNITSFQKVIPDYSIYLAFSPDMNKTLQTFINQRLMVMHQRGEIDTIVHHYY</sequence>
<reference evidence="2 3" key="1">
    <citation type="submission" date="2015-05" db="EMBL/GenBank/DDBJ databases">
        <title>Photobacterium galathea sp. nov.</title>
        <authorList>
            <person name="Machado H."/>
            <person name="Gram L."/>
        </authorList>
    </citation>
    <scope>NUCLEOTIDE SEQUENCE [LARGE SCALE GENOMIC DNA]</scope>
    <source>
        <strain evidence="2 3">DSM 25995</strain>
    </source>
</reference>
<evidence type="ECO:0000256" key="1">
    <source>
        <dbReference type="SAM" id="SignalP"/>
    </source>
</evidence>
<dbReference type="RefSeq" id="WP_047873132.1">
    <property type="nucleotide sequence ID" value="NZ_BMYC01000001.1"/>
</dbReference>
<accession>A0A0J1GPL5</accession>
<dbReference type="Gene3D" id="3.40.190.10">
    <property type="entry name" value="Periplasmic binding protein-like II"/>
    <property type="match status" value="2"/>
</dbReference>
<protein>
    <submittedName>
        <fullName evidence="2">Amino acid ABC transporter</fullName>
    </submittedName>
</protein>
<gene>
    <name evidence="2" type="ORF">ABT58_04275</name>
</gene>
<dbReference type="EMBL" id="LDOV01000010">
    <property type="protein sequence ID" value="KLV01680.1"/>
    <property type="molecule type" value="Genomic_DNA"/>
</dbReference>
<dbReference type="Proteomes" id="UP000036426">
    <property type="component" value="Unassembled WGS sequence"/>
</dbReference>
<evidence type="ECO:0000313" key="2">
    <source>
        <dbReference type="EMBL" id="KLV01680.1"/>
    </source>
</evidence>
<feature type="signal peptide" evidence="1">
    <location>
        <begin position="1"/>
        <end position="21"/>
    </location>
</feature>
<keyword evidence="1" id="KW-0732">Signal</keyword>
<name>A0A0J1GPL5_9GAMM</name>
<evidence type="ECO:0000313" key="3">
    <source>
        <dbReference type="Proteomes" id="UP000036426"/>
    </source>
</evidence>
<proteinExistence type="predicted"/>
<comment type="caution">
    <text evidence="2">The sequence shown here is derived from an EMBL/GenBank/DDBJ whole genome shotgun (WGS) entry which is preliminary data.</text>
</comment>
<dbReference type="OrthoDB" id="6194758at2"/>
<feature type="chain" id="PRO_5005251975" evidence="1">
    <location>
        <begin position="22"/>
        <end position="251"/>
    </location>
</feature>
<organism evidence="2 3">
    <name type="scientific">Photobacterium aphoticum</name>
    <dbReference type="NCBI Taxonomy" id="754436"/>
    <lineage>
        <taxon>Bacteria</taxon>
        <taxon>Pseudomonadati</taxon>
        <taxon>Pseudomonadota</taxon>
        <taxon>Gammaproteobacteria</taxon>
        <taxon>Vibrionales</taxon>
        <taxon>Vibrionaceae</taxon>
        <taxon>Photobacterium</taxon>
    </lineage>
</organism>